<organism evidence="1">
    <name type="scientific">viral metagenome</name>
    <dbReference type="NCBI Taxonomy" id="1070528"/>
    <lineage>
        <taxon>unclassified sequences</taxon>
        <taxon>metagenomes</taxon>
        <taxon>organismal metagenomes</taxon>
    </lineage>
</organism>
<dbReference type="EMBL" id="MT144805">
    <property type="protein sequence ID" value="QJH99731.1"/>
    <property type="molecule type" value="Genomic_DNA"/>
</dbReference>
<name>A0A6M3L5L0_9ZZZZ</name>
<protein>
    <submittedName>
        <fullName evidence="1">Putative methyltransferase</fullName>
    </submittedName>
</protein>
<reference evidence="1" key="1">
    <citation type="submission" date="2020-03" db="EMBL/GenBank/DDBJ databases">
        <title>The deep terrestrial virosphere.</title>
        <authorList>
            <person name="Holmfeldt K."/>
            <person name="Nilsson E."/>
            <person name="Simone D."/>
            <person name="Lopez-Fernandez M."/>
            <person name="Wu X."/>
            <person name="de Brujin I."/>
            <person name="Lundin D."/>
            <person name="Andersson A."/>
            <person name="Bertilsson S."/>
            <person name="Dopson M."/>
        </authorList>
    </citation>
    <scope>NUCLEOTIDE SEQUENCE</scope>
    <source>
        <strain evidence="1">MM415B02687</strain>
        <strain evidence="2">TM448B01662</strain>
    </source>
</reference>
<proteinExistence type="predicted"/>
<evidence type="ECO:0000313" key="1">
    <source>
        <dbReference type="EMBL" id="QJA88801.1"/>
    </source>
</evidence>
<keyword evidence="1" id="KW-0808">Transferase</keyword>
<keyword evidence="1" id="KW-0489">Methyltransferase</keyword>
<accession>A0A6M3L5L0</accession>
<dbReference type="GO" id="GO:0032259">
    <property type="term" value="P:methylation"/>
    <property type="evidence" value="ECO:0007669"/>
    <property type="project" value="UniProtKB-KW"/>
</dbReference>
<dbReference type="EMBL" id="MT142804">
    <property type="protein sequence ID" value="QJA88801.1"/>
    <property type="molecule type" value="Genomic_DNA"/>
</dbReference>
<dbReference type="GO" id="GO:0008168">
    <property type="term" value="F:methyltransferase activity"/>
    <property type="evidence" value="ECO:0007669"/>
    <property type="project" value="UniProtKB-KW"/>
</dbReference>
<sequence>MNNSDKIILSLCGGSGSWEKPYKDAGYSVVNVTLPGYDVRTYQPPANVYGILAAPPCTHFSFARTNAKVMRDLRGAIKIVSACMNIIWKLQEKPISNTAKYTRLKFWALENPYFGLLKNFIGKPCFVFDPWEFGDGYQKKTALWGNFKEPKKKPGPMTDDMKKLAKTNSYLHKKKFDYLLNDEIHPEQLGVLDGQARRAITPPGFAQAFFKANR</sequence>
<dbReference type="AlphaFoldDB" id="A0A6M3L5L0"/>
<gene>
    <name evidence="1" type="ORF">MM415B02687_0022</name>
    <name evidence="2" type="ORF">TM448B01662_0015</name>
</gene>
<evidence type="ECO:0000313" key="2">
    <source>
        <dbReference type="EMBL" id="QJH99731.1"/>
    </source>
</evidence>